<evidence type="ECO:0000313" key="3">
    <source>
        <dbReference type="Proteomes" id="UP001066276"/>
    </source>
</evidence>
<feature type="region of interest" description="Disordered" evidence="1">
    <location>
        <begin position="1"/>
        <end position="68"/>
    </location>
</feature>
<gene>
    <name evidence="2" type="ORF">NDU88_001402</name>
</gene>
<feature type="compositionally biased region" description="Polar residues" evidence="1">
    <location>
        <begin position="46"/>
        <end position="68"/>
    </location>
</feature>
<reference evidence="2" key="1">
    <citation type="journal article" date="2022" name="bioRxiv">
        <title>Sequencing and chromosome-scale assembly of the giantPleurodeles waltlgenome.</title>
        <authorList>
            <person name="Brown T."/>
            <person name="Elewa A."/>
            <person name="Iarovenko S."/>
            <person name="Subramanian E."/>
            <person name="Araus A.J."/>
            <person name="Petzold A."/>
            <person name="Susuki M."/>
            <person name="Suzuki K.-i.T."/>
            <person name="Hayashi T."/>
            <person name="Toyoda A."/>
            <person name="Oliveira C."/>
            <person name="Osipova E."/>
            <person name="Leigh N.D."/>
            <person name="Simon A."/>
            <person name="Yun M.H."/>
        </authorList>
    </citation>
    <scope>NUCLEOTIDE SEQUENCE</scope>
    <source>
        <strain evidence="2">20211129_DDA</strain>
        <tissue evidence="2">Liver</tissue>
    </source>
</reference>
<proteinExistence type="predicted"/>
<protein>
    <submittedName>
        <fullName evidence="2">Uncharacterized protein</fullName>
    </submittedName>
</protein>
<evidence type="ECO:0000256" key="1">
    <source>
        <dbReference type="SAM" id="MobiDB-lite"/>
    </source>
</evidence>
<accession>A0AAV7M0Z8</accession>
<feature type="compositionally biased region" description="Basic and acidic residues" evidence="1">
    <location>
        <begin position="8"/>
        <end position="26"/>
    </location>
</feature>
<organism evidence="2 3">
    <name type="scientific">Pleurodeles waltl</name>
    <name type="common">Iberian ribbed newt</name>
    <dbReference type="NCBI Taxonomy" id="8319"/>
    <lineage>
        <taxon>Eukaryota</taxon>
        <taxon>Metazoa</taxon>
        <taxon>Chordata</taxon>
        <taxon>Craniata</taxon>
        <taxon>Vertebrata</taxon>
        <taxon>Euteleostomi</taxon>
        <taxon>Amphibia</taxon>
        <taxon>Batrachia</taxon>
        <taxon>Caudata</taxon>
        <taxon>Salamandroidea</taxon>
        <taxon>Salamandridae</taxon>
        <taxon>Pleurodelinae</taxon>
        <taxon>Pleurodeles</taxon>
    </lineage>
</organism>
<evidence type="ECO:0000313" key="2">
    <source>
        <dbReference type="EMBL" id="KAJ1096259.1"/>
    </source>
</evidence>
<name>A0AAV7M0Z8_PLEWA</name>
<dbReference type="EMBL" id="JANPWB010000014">
    <property type="protein sequence ID" value="KAJ1096259.1"/>
    <property type="molecule type" value="Genomic_DNA"/>
</dbReference>
<keyword evidence="3" id="KW-1185">Reference proteome</keyword>
<dbReference type="Proteomes" id="UP001066276">
    <property type="component" value="Chromosome 10"/>
</dbReference>
<dbReference type="AlphaFoldDB" id="A0AAV7M0Z8"/>
<comment type="caution">
    <text evidence="2">The sequence shown here is derived from an EMBL/GenBank/DDBJ whole genome shotgun (WGS) entry which is preliminary data.</text>
</comment>
<sequence length="68" mass="7842">MRTGSTREALEESATRTSSRTRERMPFWRLKTWARRARRTQEEPVTVTSYTARESSTQKPATSQVGHG</sequence>